<dbReference type="InterPro" id="IPR013083">
    <property type="entry name" value="Znf_RING/FYVE/PHD"/>
</dbReference>
<dbReference type="SUPFAM" id="SSF57903">
    <property type="entry name" value="FYVE/PHD zinc finger"/>
    <property type="match status" value="1"/>
</dbReference>
<reference evidence="5" key="1">
    <citation type="submission" date="2020-11" db="EMBL/GenBank/DDBJ databases">
        <authorList>
            <person name="Tran Van P."/>
        </authorList>
    </citation>
    <scope>NUCLEOTIDE SEQUENCE</scope>
</reference>
<dbReference type="InterPro" id="IPR000306">
    <property type="entry name" value="Znf_FYVE"/>
</dbReference>
<dbReference type="Gene3D" id="3.30.40.10">
    <property type="entry name" value="Zinc/RING finger domain, C3HC4 (zinc finger)"/>
    <property type="match status" value="1"/>
</dbReference>
<evidence type="ECO:0000259" key="4">
    <source>
        <dbReference type="Pfam" id="PF01363"/>
    </source>
</evidence>
<proteinExistence type="predicted"/>
<evidence type="ECO:0000256" key="1">
    <source>
        <dbReference type="ARBA" id="ARBA00022723"/>
    </source>
</evidence>
<keyword evidence="1" id="KW-0479">Metal-binding</keyword>
<evidence type="ECO:0000256" key="2">
    <source>
        <dbReference type="ARBA" id="ARBA00022771"/>
    </source>
</evidence>
<dbReference type="AlphaFoldDB" id="A0A7R9HK47"/>
<accession>A0A7R9HK47</accession>
<organism evidence="5">
    <name type="scientific">Timema monikensis</name>
    <dbReference type="NCBI Taxonomy" id="170555"/>
    <lineage>
        <taxon>Eukaryota</taxon>
        <taxon>Metazoa</taxon>
        <taxon>Ecdysozoa</taxon>
        <taxon>Arthropoda</taxon>
        <taxon>Hexapoda</taxon>
        <taxon>Insecta</taxon>
        <taxon>Pterygota</taxon>
        <taxon>Neoptera</taxon>
        <taxon>Polyneoptera</taxon>
        <taxon>Phasmatodea</taxon>
        <taxon>Timematodea</taxon>
        <taxon>Timematoidea</taxon>
        <taxon>Timematidae</taxon>
        <taxon>Timema</taxon>
    </lineage>
</organism>
<evidence type="ECO:0000313" key="5">
    <source>
        <dbReference type="EMBL" id="CAD7425720.1"/>
    </source>
</evidence>
<evidence type="ECO:0000256" key="3">
    <source>
        <dbReference type="ARBA" id="ARBA00022833"/>
    </source>
</evidence>
<keyword evidence="3" id="KW-0862">Zinc</keyword>
<dbReference type="GO" id="GO:0008270">
    <property type="term" value="F:zinc ion binding"/>
    <property type="evidence" value="ECO:0007669"/>
    <property type="project" value="UniProtKB-KW"/>
</dbReference>
<dbReference type="Pfam" id="PF01363">
    <property type="entry name" value="FYVE"/>
    <property type="match status" value="1"/>
</dbReference>
<protein>
    <recommendedName>
        <fullName evidence="4">FYVE zinc finger domain-containing protein</fullName>
    </recommendedName>
</protein>
<feature type="domain" description="FYVE zinc finger" evidence="4">
    <location>
        <begin position="11"/>
        <end position="48"/>
    </location>
</feature>
<name>A0A7R9HK47_9NEOP</name>
<dbReference type="EMBL" id="OB793013">
    <property type="protein sequence ID" value="CAD7425720.1"/>
    <property type="molecule type" value="Genomic_DNA"/>
</dbReference>
<keyword evidence="2" id="KW-0863">Zinc-finger</keyword>
<gene>
    <name evidence="5" type="ORF">TMSB3V08_LOCUS2624</name>
</gene>
<dbReference type="InterPro" id="IPR011011">
    <property type="entry name" value="Znf_FYVE_PHD"/>
</dbReference>
<sequence>MNQKYKHEGIRHCGRILCSKCSDRDVPILKFNLNKPVRVCFVCFDVLQVGISYLHCNKLQVGCNKLRVMAKSNGGHLPNLLDELQHTGTSADLLTPTDRPID</sequence>